<dbReference type="Gene3D" id="2.60.120.200">
    <property type="match status" value="1"/>
</dbReference>
<name>A0A8J9ZHZ5_BRALA</name>
<dbReference type="PRINTS" id="PR00895">
    <property type="entry name" value="PENTAXIN"/>
</dbReference>
<dbReference type="EMBL" id="OV696687">
    <property type="protein sequence ID" value="CAH1255034.1"/>
    <property type="molecule type" value="Genomic_DNA"/>
</dbReference>
<dbReference type="PANTHER" id="PTHR46534">
    <property type="entry name" value="IGGFC_BINDING DOMAIN-CONTAINING PROTEIN"/>
    <property type="match status" value="1"/>
</dbReference>
<evidence type="ECO:0000256" key="1">
    <source>
        <dbReference type="PROSITE-ProRule" id="PRU01172"/>
    </source>
</evidence>
<sequence length="1374" mass="151058">MQRLATLVGARDNKGTEFILTFTENLQRDEHDPKLQVAGTTQTPATVVVEVPSGGFTTTFTVSFGEVNTVNVPRAAVELRGSGTQGAGIHVTATEEIVVYGVLAERASSDAFLALPTDVLGTEYVASCFNPSGGYPSQIGVVSTEDQTTVSIVPKQDVTFDGRAYTAGQTITVTLNRLQALQVQSNEDLTGSRVTSDKNVAVLSGNLFVTIGNGQSGSGDHIVEMIPPVDTWGKEFVTVPLKMRTAGDVFRVIAARDNTQVDATGQSTTNLNAGGFWNFEAGSDDYLHVLTTEPVMLMQYSKTGTADSTDSDPFMLMIPPLQLFAADYTFATTQLINKPNKLTHHINIAIKNSEKDGLRLDGNALAADVTWTSIPGTDLAGTHLDISDGTHTLVHASPVVTFGVSVYGFSTTESYGYPAGLRMARIAAPCNVTATVPGDGVDNDCDGRIDEELLDGQDHDGDGDGDEDLAAANLYRLSFDVSDVPYAASGDNVTVTIYSTTCGGWCVSTTVLGEFRRSRRTRLHYFEGPDLGHPEMLKLRTGGQDSIILDQVRLYSGQTGREDEFPCSQCRLSRTRTRARSFEFESLYLDAHGPKTLETLKMTFPTEPSIANYVKVDAAMDDPLAALTACMELRVPDSASGTLFSYATTESAVGNEVLVWGAQDRTTYKLIINRDQSDAFDLPIQANRWHLLCVTWQSESGDWAFHVDGQQAMSGSGLGTGHLVRTNGAWILGHDQDTVGGEFIANEAYRGDLARFNVWDHVLSKEEMRDFYKCGNGGNVIDWVTVAVTPHMDVAFSEHICTTADVQLRWDLTTLGESTDMFQGGDLITMEYNLTMTSGTDLVNITLQFHSDSLEELDAITISNNSGLLELDGNITGKVKDTVFYGQELSVYINVTYSVKKFEIELEEFLGPVYPNNTVSATVGALPTFNISWLREGNLTFGEKINMSIIVVFPRLKLDSMIVEVHFPTIGSILLLAITHFTPAEIGDNVRLFGRNSTSQQSPFPTIKKDDRWVLELHDISTHGDENNFLNLVVGFEFIRDEDFSTPKELWVKASLALVALDTVIWTGALPVTVVPRGKPLLVLDASVTDPGDLGRGDMVTFNVDIHHDPNSTAMAHNVTAKLISTPFVKFDSFGKLEDGSQPTVIVKTNNILFKWPQLDLTDRPRFTFKMRIDPDKKERPGDHRFVGPLDTLYRGTAIPGKRLRTETKLLQFFYKIFPDADRQTVPEFRERSFLVDSQSSKVYFCNYARRRQGLNACFAHDENNPSQHENWRVLSPMLGSLLGVSQAESQLYGVSHCGRAYMMSEDDGRNWFSIPRDDWTKARQTGYVPAMEVIEGENADSSTAQGTTWRANDTGILRLPTGETDWQQVASWT</sequence>
<keyword evidence="4" id="KW-1185">Reference proteome</keyword>
<dbReference type="InterPro" id="IPR013320">
    <property type="entry name" value="ConA-like_dom_sf"/>
</dbReference>
<dbReference type="InterPro" id="IPR001759">
    <property type="entry name" value="PTX_dom"/>
</dbReference>
<evidence type="ECO:0000313" key="3">
    <source>
        <dbReference type="EMBL" id="CAH1255034.1"/>
    </source>
</evidence>
<proteinExistence type="predicted"/>
<gene>
    <name evidence="3" type="primary">FCGBP</name>
    <name evidence="3" type="ORF">BLAG_LOCUS14221</name>
</gene>
<evidence type="ECO:0000313" key="4">
    <source>
        <dbReference type="Proteomes" id="UP000838412"/>
    </source>
</evidence>
<dbReference type="PROSITE" id="PS51828">
    <property type="entry name" value="PTX_2"/>
    <property type="match status" value="1"/>
</dbReference>
<dbReference type="Pfam" id="PF00354">
    <property type="entry name" value="Pentaxin"/>
    <property type="match status" value="1"/>
</dbReference>
<comment type="caution">
    <text evidence="1">Lacks conserved residue(s) required for the propagation of feature annotation.</text>
</comment>
<feature type="domain" description="Pentraxin (PTX)" evidence="2">
    <location>
        <begin position="599"/>
        <end position="802"/>
    </location>
</feature>
<dbReference type="InterPro" id="IPR035234">
    <property type="entry name" value="IgGFc-bd_N"/>
</dbReference>
<dbReference type="PANTHER" id="PTHR46534:SF1">
    <property type="entry name" value="IGGFC-BINDING PROTEIN N-TERMINAL DOMAIN-CONTAINING PROTEIN"/>
    <property type="match status" value="1"/>
</dbReference>
<evidence type="ECO:0000259" key="2">
    <source>
        <dbReference type="PROSITE" id="PS51828"/>
    </source>
</evidence>
<reference evidence="3" key="1">
    <citation type="submission" date="2022-01" db="EMBL/GenBank/DDBJ databases">
        <authorList>
            <person name="Braso-Vives M."/>
        </authorList>
    </citation>
    <scope>NUCLEOTIDE SEQUENCE</scope>
</reference>
<accession>A0A8J9ZHZ5</accession>
<dbReference type="Pfam" id="PF17517">
    <property type="entry name" value="IgGFc_binding"/>
    <property type="match status" value="1"/>
</dbReference>
<dbReference type="Proteomes" id="UP000838412">
    <property type="component" value="Chromosome 2"/>
</dbReference>
<protein>
    <submittedName>
        <fullName evidence="3">FCGBP protein</fullName>
    </submittedName>
</protein>
<organism evidence="3 4">
    <name type="scientific">Branchiostoma lanceolatum</name>
    <name type="common">Common lancelet</name>
    <name type="synonym">Amphioxus lanceolatum</name>
    <dbReference type="NCBI Taxonomy" id="7740"/>
    <lineage>
        <taxon>Eukaryota</taxon>
        <taxon>Metazoa</taxon>
        <taxon>Chordata</taxon>
        <taxon>Cephalochordata</taxon>
        <taxon>Leptocardii</taxon>
        <taxon>Amphioxiformes</taxon>
        <taxon>Branchiostomatidae</taxon>
        <taxon>Branchiostoma</taxon>
    </lineage>
</organism>
<dbReference type="SMART" id="SM00159">
    <property type="entry name" value="PTX"/>
    <property type="match status" value="1"/>
</dbReference>
<dbReference type="OrthoDB" id="10009351at2759"/>
<dbReference type="SUPFAM" id="SSF49899">
    <property type="entry name" value="Concanavalin A-like lectins/glucanases"/>
    <property type="match status" value="1"/>
</dbReference>